<dbReference type="PANTHER" id="PTHR43372:SF1">
    <property type="entry name" value="LD38433P"/>
    <property type="match status" value="1"/>
</dbReference>
<dbReference type="GO" id="GO:0012505">
    <property type="term" value="C:endomembrane system"/>
    <property type="evidence" value="ECO:0007669"/>
    <property type="project" value="TreeGrafter"/>
</dbReference>
<evidence type="ECO:0000256" key="1">
    <source>
        <dbReference type="ARBA" id="ARBA00009199"/>
    </source>
</evidence>
<evidence type="ECO:0000259" key="3">
    <source>
        <dbReference type="Pfam" id="PF01425"/>
    </source>
</evidence>
<dbReference type="InterPro" id="IPR020556">
    <property type="entry name" value="Amidase_CS"/>
</dbReference>
<reference evidence="4 5" key="1">
    <citation type="journal article" date="2014" name="Nat. Commun.">
        <title>Molecular traces of alternative social organization in a termite genome.</title>
        <authorList>
            <person name="Terrapon N."/>
            <person name="Li C."/>
            <person name="Robertson H.M."/>
            <person name="Ji L."/>
            <person name="Meng X."/>
            <person name="Booth W."/>
            <person name="Chen Z."/>
            <person name="Childers C.P."/>
            <person name="Glastad K.M."/>
            <person name="Gokhale K."/>
            <person name="Gowin J."/>
            <person name="Gronenberg W."/>
            <person name="Hermansen R.A."/>
            <person name="Hu H."/>
            <person name="Hunt B.G."/>
            <person name="Huylmans A.K."/>
            <person name="Khalil S.M."/>
            <person name="Mitchell R.D."/>
            <person name="Munoz-Torres M.C."/>
            <person name="Mustard J.A."/>
            <person name="Pan H."/>
            <person name="Reese J.T."/>
            <person name="Scharf M.E."/>
            <person name="Sun F."/>
            <person name="Vogel H."/>
            <person name="Xiao J."/>
            <person name="Yang W."/>
            <person name="Yang Z."/>
            <person name="Yang Z."/>
            <person name="Zhou J."/>
            <person name="Zhu J."/>
            <person name="Brent C.S."/>
            <person name="Elsik C.G."/>
            <person name="Goodisman M.A."/>
            <person name="Liberles D.A."/>
            <person name="Roe R.M."/>
            <person name="Vargo E.L."/>
            <person name="Vilcinskas A."/>
            <person name="Wang J."/>
            <person name="Bornberg-Bauer E."/>
            <person name="Korb J."/>
            <person name="Zhang G."/>
            <person name="Liebig J."/>
        </authorList>
    </citation>
    <scope>NUCLEOTIDE SEQUENCE [LARGE SCALE GENOMIC DNA]</scope>
    <source>
        <tissue evidence="4">Whole organism</tissue>
    </source>
</reference>
<evidence type="ECO:0000313" key="5">
    <source>
        <dbReference type="Proteomes" id="UP000027135"/>
    </source>
</evidence>
<organism evidence="4 5">
    <name type="scientific">Zootermopsis nevadensis</name>
    <name type="common">Dampwood termite</name>
    <dbReference type="NCBI Taxonomy" id="136037"/>
    <lineage>
        <taxon>Eukaryota</taxon>
        <taxon>Metazoa</taxon>
        <taxon>Ecdysozoa</taxon>
        <taxon>Arthropoda</taxon>
        <taxon>Hexapoda</taxon>
        <taxon>Insecta</taxon>
        <taxon>Pterygota</taxon>
        <taxon>Neoptera</taxon>
        <taxon>Polyneoptera</taxon>
        <taxon>Dictyoptera</taxon>
        <taxon>Blattodea</taxon>
        <taxon>Blattoidea</taxon>
        <taxon>Termitoidae</taxon>
        <taxon>Termopsidae</taxon>
        <taxon>Zootermopsis</taxon>
    </lineage>
</organism>
<gene>
    <name evidence="4" type="ORF">L798_09405</name>
</gene>
<feature type="active site" description="Charge relay system" evidence="2">
    <location>
        <position position="150"/>
    </location>
</feature>
<dbReference type="EMBL" id="KK852428">
    <property type="protein sequence ID" value="KDR24070.1"/>
    <property type="molecule type" value="Genomic_DNA"/>
</dbReference>
<evidence type="ECO:0000256" key="2">
    <source>
        <dbReference type="PIRSR" id="PIRSR001221-1"/>
    </source>
</evidence>
<feature type="domain" description="Amidase" evidence="3">
    <location>
        <begin position="89"/>
        <end position="522"/>
    </location>
</feature>
<keyword evidence="4" id="KW-0378">Hydrolase</keyword>
<dbReference type="Proteomes" id="UP000027135">
    <property type="component" value="Unassembled WGS sequence"/>
</dbReference>
<dbReference type="InterPro" id="IPR036928">
    <property type="entry name" value="AS_sf"/>
</dbReference>
<dbReference type="FunCoup" id="A0A067RTD2">
    <property type="interactions" value="11"/>
</dbReference>
<dbReference type="InterPro" id="IPR052739">
    <property type="entry name" value="FAAH2"/>
</dbReference>
<dbReference type="GO" id="GO:0016787">
    <property type="term" value="F:hydrolase activity"/>
    <property type="evidence" value="ECO:0007669"/>
    <property type="project" value="UniProtKB-KW"/>
</dbReference>
<feature type="active site" description="Acyl-ester intermediate" evidence="2">
    <location>
        <position position="249"/>
    </location>
</feature>
<dbReference type="STRING" id="136037.A0A067RTD2"/>
<dbReference type="SUPFAM" id="SSF75304">
    <property type="entry name" value="Amidase signature (AS) enzymes"/>
    <property type="match status" value="1"/>
</dbReference>
<dbReference type="AlphaFoldDB" id="A0A067RTD2"/>
<comment type="similarity">
    <text evidence="1">Belongs to the amidase family.</text>
</comment>
<dbReference type="eggNOG" id="KOG1212">
    <property type="taxonomic scope" value="Eukaryota"/>
</dbReference>
<dbReference type="PIRSF" id="PIRSF001221">
    <property type="entry name" value="Amidase_fungi"/>
    <property type="match status" value="1"/>
</dbReference>
<feature type="active site" description="Charge relay system" evidence="2">
    <location>
        <position position="225"/>
    </location>
</feature>
<accession>A0A067RTD2</accession>
<dbReference type="PANTHER" id="PTHR43372">
    <property type="entry name" value="FATTY-ACID AMIDE HYDROLASE"/>
    <property type="match status" value="1"/>
</dbReference>
<dbReference type="PROSITE" id="PS00571">
    <property type="entry name" value="AMIDASES"/>
    <property type="match status" value="1"/>
</dbReference>
<dbReference type="Gene3D" id="3.90.1300.10">
    <property type="entry name" value="Amidase signature (AS) domain"/>
    <property type="match status" value="1"/>
</dbReference>
<keyword evidence="5" id="KW-1185">Reference proteome</keyword>
<dbReference type="InterPro" id="IPR023631">
    <property type="entry name" value="Amidase_dom"/>
</dbReference>
<protein>
    <submittedName>
        <fullName evidence="4">Fatty-acid amide hydrolase 2</fullName>
    </submittedName>
</protein>
<dbReference type="Pfam" id="PF01425">
    <property type="entry name" value="Amidase"/>
    <property type="match status" value="1"/>
</dbReference>
<proteinExistence type="inferred from homology"/>
<sequence>MASSDVRKERQESFRRPKYVLLKPLCKCLMNLWVFIHSVIDCIIDLCFSFYYNDSKRTQIPTVKESLLMESAVSLAERIRNKEVSAEVVVQGFINRICEVNPLINSVVDERYEVALQEARDADTFLASTTLTVDELKLQKPFLGVPFSTKDSTAVKGMHHTLGLVSRRNVKATEDADVVILLKKAGGILVAVTNIPEYNLWCESRNNVYGQTLNPYNTTRTVGGSSGGEASIIAVSGSPMGIGTDIGGSIRMPAFYCGIFGHKPTTGLTPLKGLTKRTGLEETTMVTAGPLCRYAQDLLPLLKVLVGNNISQLQLEAEVSLNDIQFFYMEESGDLRSSSVSEEMRQALQRAVSHFQDLSKTPVQKVKFSGMRYSFKLWRYWMTREPFDFSKELADGKGTVSVWKELPKKLLGQSDFTFAAIMNLINRDILPQENPVWAESTTEHLLSEILGKLGDNGVLLYPSHPFPAVYHYSSLLRPFNFGYWAVFNVLKLPVTQVPMGLCKDGLPLGIQVVAAPYKDHLCIAVAKELQKAFGGWVPPFPV</sequence>
<evidence type="ECO:0000313" key="4">
    <source>
        <dbReference type="EMBL" id="KDR24070.1"/>
    </source>
</evidence>
<name>A0A067RTD2_ZOONE</name>
<dbReference type="OMA" id="RIPAFNC"/>
<dbReference type="InParanoid" id="A0A067RTD2"/>